<evidence type="ECO:0000259" key="1">
    <source>
        <dbReference type="PROSITE" id="PS50146"/>
    </source>
</evidence>
<gene>
    <name evidence="3" type="ORF">BON22_1693</name>
    <name evidence="2" type="ORF">CYFA0S_01e15456g</name>
</gene>
<dbReference type="InterPro" id="IPR001206">
    <property type="entry name" value="Diacylglycerol_kinase_cat_dom"/>
</dbReference>
<dbReference type="Gene3D" id="2.60.200.40">
    <property type="match status" value="1"/>
</dbReference>
<keyword evidence="3" id="KW-0418">Kinase</keyword>
<dbReference type="Proteomes" id="UP000189513">
    <property type="component" value="Unassembled WGS sequence"/>
</dbReference>
<dbReference type="SMART" id="SM00046">
    <property type="entry name" value="DAGKc"/>
    <property type="match status" value="1"/>
</dbReference>
<dbReference type="InterPro" id="IPR017438">
    <property type="entry name" value="ATP-NAD_kinase_N"/>
</dbReference>
<dbReference type="InterPro" id="IPR050187">
    <property type="entry name" value="Lipid_Phosphate_FormReg"/>
</dbReference>
<evidence type="ECO:0000313" key="2">
    <source>
        <dbReference type="EMBL" id="CDR37709.1"/>
    </source>
</evidence>
<keyword evidence="3" id="KW-0808">Transferase</keyword>
<evidence type="ECO:0000313" key="3">
    <source>
        <dbReference type="EMBL" id="ONH69012.1"/>
    </source>
</evidence>
<dbReference type="VEuPathDB" id="FungiDB:BON22_1693"/>
<dbReference type="GO" id="GO:0005737">
    <property type="term" value="C:cytoplasm"/>
    <property type="evidence" value="ECO:0007669"/>
    <property type="project" value="TreeGrafter"/>
</dbReference>
<dbReference type="OMA" id="TIWTLYR"/>
<evidence type="ECO:0000313" key="4">
    <source>
        <dbReference type="Proteomes" id="UP000189513"/>
    </source>
</evidence>
<dbReference type="GO" id="GO:0016020">
    <property type="term" value="C:membrane"/>
    <property type="evidence" value="ECO:0007669"/>
    <property type="project" value="TreeGrafter"/>
</dbReference>
<dbReference type="SUPFAM" id="SSF111331">
    <property type="entry name" value="NAD kinase/diacylglycerol kinase-like"/>
    <property type="match status" value="1"/>
</dbReference>
<organism evidence="2">
    <name type="scientific">Cyberlindnera fabianii</name>
    <name type="common">Yeast</name>
    <name type="synonym">Hansenula fabianii</name>
    <dbReference type="NCBI Taxonomy" id="36022"/>
    <lineage>
        <taxon>Eukaryota</taxon>
        <taxon>Fungi</taxon>
        <taxon>Dikarya</taxon>
        <taxon>Ascomycota</taxon>
        <taxon>Saccharomycotina</taxon>
        <taxon>Saccharomycetes</taxon>
        <taxon>Phaffomycetales</taxon>
        <taxon>Phaffomycetaceae</taxon>
        <taxon>Cyberlindnera</taxon>
    </lineage>
</organism>
<name>A0A061ASK1_CYBFA</name>
<dbReference type="Gene3D" id="3.40.50.10330">
    <property type="entry name" value="Probable inorganic polyphosphate/atp-NAD kinase, domain 1"/>
    <property type="match status" value="1"/>
</dbReference>
<dbReference type="EMBL" id="LK052886">
    <property type="protein sequence ID" value="CDR37709.1"/>
    <property type="molecule type" value="Genomic_DNA"/>
</dbReference>
<dbReference type="InterPro" id="IPR016064">
    <property type="entry name" value="NAD/diacylglycerol_kinase_sf"/>
</dbReference>
<proteinExistence type="predicted"/>
<dbReference type="GO" id="GO:0016773">
    <property type="term" value="F:phosphotransferase activity, alcohol group as acceptor"/>
    <property type="evidence" value="ECO:0007669"/>
    <property type="project" value="UniProtKB-ARBA"/>
</dbReference>
<keyword evidence="4" id="KW-1185">Reference proteome</keyword>
<reference evidence="4" key="2">
    <citation type="journal article" date="2017" name="Genome Announc.">
        <title>Genome sequences of Cyberlindnera fabianii 65, Pichia kudriavzevii 129, and Saccharomyces cerevisiae 131 isolated from fermented masau fruits in Zimbabwe.</title>
        <authorList>
            <person name="van Rijswijck I.M.H."/>
            <person name="Derks M.F.L."/>
            <person name="Abee T."/>
            <person name="de Ridder D."/>
            <person name="Smid E.J."/>
        </authorList>
    </citation>
    <scope>NUCLEOTIDE SEQUENCE [LARGE SCALE GENOMIC DNA]</scope>
    <source>
        <strain evidence="4">65</strain>
    </source>
</reference>
<dbReference type="PANTHER" id="PTHR12358:SF31">
    <property type="entry name" value="ACYLGLYCEROL KINASE, MITOCHONDRIAL"/>
    <property type="match status" value="1"/>
</dbReference>
<dbReference type="Pfam" id="PF00781">
    <property type="entry name" value="DAGK_cat"/>
    <property type="match status" value="1"/>
</dbReference>
<dbReference type="GO" id="GO:0046512">
    <property type="term" value="P:sphingosine biosynthetic process"/>
    <property type="evidence" value="ECO:0007669"/>
    <property type="project" value="TreeGrafter"/>
</dbReference>
<feature type="domain" description="DAGKc" evidence="1">
    <location>
        <begin position="135"/>
        <end position="274"/>
    </location>
</feature>
<reference evidence="3" key="3">
    <citation type="submission" date="2017-01" db="EMBL/GenBank/DDBJ databases">
        <authorList>
            <person name="Mah S.A."/>
            <person name="Swanson W.J."/>
            <person name="Moy G.W."/>
            <person name="Vacquier V.D."/>
        </authorList>
    </citation>
    <scope>NUCLEOTIDE SEQUENCE [LARGE SCALE GENOMIC DNA]</scope>
    <source>
        <strain evidence="3">65</strain>
    </source>
</reference>
<dbReference type="PROSITE" id="PS50146">
    <property type="entry name" value="DAGK"/>
    <property type="match status" value="1"/>
</dbReference>
<dbReference type="PANTHER" id="PTHR12358">
    <property type="entry name" value="SPHINGOSINE KINASE"/>
    <property type="match status" value="1"/>
</dbReference>
<dbReference type="GO" id="GO:0001727">
    <property type="term" value="F:lipid kinase activity"/>
    <property type="evidence" value="ECO:0007669"/>
    <property type="project" value="UniProtKB-ARBA"/>
</dbReference>
<dbReference type="STRING" id="36022.A0A061ASK1"/>
<sequence length="499" mass="54529">MPALEAPSTENLLPQDRSIRCTLSDTGIQVYLQDFRFSGSNPSSLTACLPLSTCGVGGINTLEESIPDIIPYEDILSVKPVDSTDSGTYASLVSVTYAQRYKHHLVPVTRVLNIDHQGVGDIITTIYERSYPDITPRKKIMAIVNPHGGKGKALSLFLEKAMPILDAAECEVTVVKTQGNKHAIQIAEEMDIGKYDVVACASGDGIPYEVFNGFYKRPDRARALNKIAVTQLPCGSGNAMSNSCHGTNEPSFAALSLVKSKVVNIDLMAVTQDGQTTVSFLSQTFGIIADADIGTEHLRFLGPVRFDIGVVQGILTKKRYPCEIAIKYAAKHKDELRSFYEQHSPAVADKNGTEITEKNLELRYDPRSTIPDDWEVLEQDFSDTISVFYTGKMPVISPNVNFFPASLPNDGAIDLIMMTAETPLTKKVPIMLSVDSGKHVDSSDVIHSKVLAYRLVPKLGKGFLSIDGENYPFHEYQVEVLPNAAKTLAKGGVYVETGF</sequence>
<protein>
    <submittedName>
        <fullName evidence="2">CYFA0S01e15456g1_1</fullName>
    </submittedName>
    <submittedName>
        <fullName evidence="3">Sphingoid long chain base kinase 4</fullName>
    </submittedName>
</protein>
<dbReference type="EMBL" id="MPUK01000002">
    <property type="protein sequence ID" value="ONH69012.1"/>
    <property type="molecule type" value="Genomic_DNA"/>
</dbReference>
<accession>A0A061ASK1</accession>
<dbReference type="OrthoDB" id="3853857at2759"/>
<reference evidence="2" key="1">
    <citation type="journal article" date="2014" name="Genome Announc.">
        <title>Genome sequence of the yeast Cyberlindnera fabianii (Hansenula fabianii).</title>
        <authorList>
            <person name="Freel K.C."/>
            <person name="Sarilar V."/>
            <person name="Neuveglise C."/>
            <person name="Devillers H."/>
            <person name="Friedrich A."/>
            <person name="Schacherer J."/>
        </authorList>
    </citation>
    <scope>NUCLEOTIDE SEQUENCE</scope>
    <source>
        <strain evidence="2">YJS4271</strain>
    </source>
</reference>
<dbReference type="AlphaFoldDB" id="A0A061ASK1"/>